<accession>A0A0V0TVB2</accession>
<comment type="caution">
    <text evidence="1">The sequence shown here is derived from an EMBL/GenBank/DDBJ whole genome shotgun (WGS) entry which is preliminary data.</text>
</comment>
<protein>
    <submittedName>
        <fullName evidence="1">Uncharacterized protein</fullName>
    </submittedName>
</protein>
<dbReference type="AlphaFoldDB" id="A0A0V0TVB2"/>
<evidence type="ECO:0000313" key="2">
    <source>
        <dbReference type="Proteomes" id="UP000055048"/>
    </source>
</evidence>
<sequence length="224" mass="24484">MFINVDETQLCAALAQNKYPVVGCNDPLGGIVWFASSGSAPVRPLSLLAGSSSLAWSRLLVAIFHVRIVTALAFHARPLTNSLTAGWSSPLQYIESPGLRPFYKSAACCAAALIRCPNGPSATGGPLAEAPPIDTEGTLRNIDWLEADQTRKAEVRVRSESPREDGSCLIPVYSVDTVWENRNHKNLIRLIRSVSVERRRLIFNTDVEVCEYSVVWIGTTRSTT</sequence>
<name>A0A0V0TVB2_9BILA</name>
<dbReference type="EMBL" id="JYDJ01000132">
    <property type="protein sequence ID" value="KRX42862.1"/>
    <property type="molecule type" value="Genomic_DNA"/>
</dbReference>
<gene>
    <name evidence="1" type="ORF">T05_16525</name>
</gene>
<dbReference type="Proteomes" id="UP000055048">
    <property type="component" value="Unassembled WGS sequence"/>
</dbReference>
<organism evidence="1 2">
    <name type="scientific">Trichinella murrelli</name>
    <dbReference type="NCBI Taxonomy" id="144512"/>
    <lineage>
        <taxon>Eukaryota</taxon>
        <taxon>Metazoa</taxon>
        <taxon>Ecdysozoa</taxon>
        <taxon>Nematoda</taxon>
        <taxon>Enoplea</taxon>
        <taxon>Dorylaimia</taxon>
        <taxon>Trichinellida</taxon>
        <taxon>Trichinellidae</taxon>
        <taxon>Trichinella</taxon>
    </lineage>
</organism>
<keyword evidence="2" id="KW-1185">Reference proteome</keyword>
<reference evidence="1 2" key="1">
    <citation type="submission" date="2015-01" db="EMBL/GenBank/DDBJ databases">
        <title>Evolution of Trichinella species and genotypes.</title>
        <authorList>
            <person name="Korhonen P.K."/>
            <person name="Edoardo P."/>
            <person name="Giuseppe L.R."/>
            <person name="Gasser R.B."/>
        </authorList>
    </citation>
    <scope>NUCLEOTIDE SEQUENCE [LARGE SCALE GENOMIC DNA]</scope>
    <source>
        <strain evidence="1">ISS417</strain>
    </source>
</reference>
<evidence type="ECO:0000313" key="1">
    <source>
        <dbReference type="EMBL" id="KRX42862.1"/>
    </source>
</evidence>
<proteinExistence type="predicted"/>